<dbReference type="EMBL" id="LFZO01000065">
    <property type="protein sequence ID" value="KXT15140.1"/>
    <property type="molecule type" value="Genomic_DNA"/>
</dbReference>
<name>A0A139IKC8_9PEZI</name>
<organism evidence="1 2">
    <name type="scientific">Pseudocercospora musae</name>
    <dbReference type="NCBI Taxonomy" id="113226"/>
    <lineage>
        <taxon>Eukaryota</taxon>
        <taxon>Fungi</taxon>
        <taxon>Dikarya</taxon>
        <taxon>Ascomycota</taxon>
        <taxon>Pezizomycotina</taxon>
        <taxon>Dothideomycetes</taxon>
        <taxon>Dothideomycetidae</taxon>
        <taxon>Mycosphaerellales</taxon>
        <taxon>Mycosphaerellaceae</taxon>
        <taxon>Pseudocercospora</taxon>
    </lineage>
</organism>
<comment type="caution">
    <text evidence="1">The sequence shown here is derived from an EMBL/GenBank/DDBJ whole genome shotgun (WGS) entry which is preliminary data.</text>
</comment>
<accession>A0A139IKC8</accession>
<dbReference type="AlphaFoldDB" id="A0A139IKC8"/>
<gene>
    <name evidence="1" type="ORF">AC579_7942</name>
</gene>
<keyword evidence="2" id="KW-1185">Reference proteome</keyword>
<sequence>MANANAYKTTVKGTYRSIIWSSPSVAVLDAQASIQRIAGCCGSMQIAATFHPVGATKTRVVFHQHTRINNIIYRRLSTYTSLARYADTSIGPILLTNTADLERMKLICMPLHLPSVLIA</sequence>
<evidence type="ECO:0000313" key="1">
    <source>
        <dbReference type="EMBL" id="KXT15140.1"/>
    </source>
</evidence>
<protein>
    <submittedName>
        <fullName evidence="1">Uncharacterized protein</fullName>
    </submittedName>
</protein>
<evidence type="ECO:0000313" key="2">
    <source>
        <dbReference type="Proteomes" id="UP000073492"/>
    </source>
</evidence>
<reference evidence="1 2" key="1">
    <citation type="submission" date="2015-07" db="EMBL/GenBank/DDBJ databases">
        <title>Comparative genomics of the Sigatoka disease complex on banana suggests a link between parallel evolutionary changes in Pseudocercospora fijiensis and Pseudocercospora eumusae and increased virulence on the banana host.</title>
        <authorList>
            <person name="Chang T.-C."/>
            <person name="Salvucci A."/>
            <person name="Crous P.W."/>
            <person name="Stergiopoulos I."/>
        </authorList>
    </citation>
    <scope>NUCLEOTIDE SEQUENCE [LARGE SCALE GENOMIC DNA]</scope>
    <source>
        <strain evidence="1 2">CBS 116634</strain>
    </source>
</reference>
<proteinExistence type="predicted"/>
<dbReference type="Proteomes" id="UP000073492">
    <property type="component" value="Unassembled WGS sequence"/>
</dbReference>